<reference evidence="1 2" key="1">
    <citation type="submission" date="2014-04" db="EMBL/GenBank/DDBJ databases">
        <authorList>
            <consortium name="DOE Joint Genome Institute"/>
            <person name="Kuo A."/>
            <person name="Zuccaro A."/>
            <person name="Kohler A."/>
            <person name="Nagy L.G."/>
            <person name="Floudas D."/>
            <person name="Copeland A."/>
            <person name="Barry K.W."/>
            <person name="Cichocki N."/>
            <person name="Veneault-Fourrey C."/>
            <person name="LaButti K."/>
            <person name="Lindquist E.A."/>
            <person name="Lipzen A."/>
            <person name="Lundell T."/>
            <person name="Morin E."/>
            <person name="Murat C."/>
            <person name="Sun H."/>
            <person name="Tunlid A."/>
            <person name="Henrissat B."/>
            <person name="Grigoriev I.V."/>
            <person name="Hibbett D.S."/>
            <person name="Martin F."/>
            <person name="Nordberg H.P."/>
            <person name="Cantor M.N."/>
            <person name="Hua S.X."/>
        </authorList>
    </citation>
    <scope>NUCLEOTIDE SEQUENCE [LARGE SCALE GENOMIC DNA]</scope>
    <source>
        <strain evidence="1 2">MAFF 305830</strain>
    </source>
</reference>
<dbReference type="Proteomes" id="UP000054097">
    <property type="component" value="Unassembled WGS sequence"/>
</dbReference>
<sequence length="173" mass="19611">MSYCLTSKEARITINNQFGVCITEGIRCRFICSIGGFRQGAQLQERVVNVELGAFETRYAIHNSLFLFGRKFFTGLRNNLLVGYIGNSRARGKFKARIGYFFETSDSNGGTCCLMSNHSSPYWSKWRCRMRVCHPSTQHSTPFKVHLGRLISQRLLTPNRATKLCCHVSGLAK</sequence>
<evidence type="ECO:0000313" key="1">
    <source>
        <dbReference type="EMBL" id="KIM27507.1"/>
    </source>
</evidence>
<protein>
    <submittedName>
        <fullName evidence="1">Uncharacterized protein</fullName>
    </submittedName>
</protein>
<gene>
    <name evidence="1" type="ORF">M408DRAFT_165827</name>
</gene>
<keyword evidence="2" id="KW-1185">Reference proteome</keyword>
<accession>A0A0C2XEG5</accession>
<dbReference type="EMBL" id="KN824298">
    <property type="protein sequence ID" value="KIM27507.1"/>
    <property type="molecule type" value="Genomic_DNA"/>
</dbReference>
<reference evidence="2" key="2">
    <citation type="submission" date="2015-01" db="EMBL/GenBank/DDBJ databases">
        <title>Evolutionary Origins and Diversification of the Mycorrhizal Mutualists.</title>
        <authorList>
            <consortium name="DOE Joint Genome Institute"/>
            <consortium name="Mycorrhizal Genomics Consortium"/>
            <person name="Kohler A."/>
            <person name="Kuo A."/>
            <person name="Nagy L.G."/>
            <person name="Floudas D."/>
            <person name="Copeland A."/>
            <person name="Barry K.W."/>
            <person name="Cichocki N."/>
            <person name="Veneault-Fourrey C."/>
            <person name="LaButti K."/>
            <person name="Lindquist E.A."/>
            <person name="Lipzen A."/>
            <person name="Lundell T."/>
            <person name="Morin E."/>
            <person name="Murat C."/>
            <person name="Riley R."/>
            <person name="Ohm R."/>
            <person name="Sun H."/>
            <person name="Tunlid A."/>
            <person name="Henrissat B."/>
            <person name="Grigoriev I.V."/>
            <person name="Hibbett D.S."/>
            <person name="Martin F."/>
        </authorList>
    </citation>
    <scope>NUCLEOTIDE SEQUENCE [LARGE SCALE GENOMIC DNA]</scope>
    <source>
        <strain evidence="2">MAFF 305830</strain>
    </source>
</reference>
<proteinExistence type="predicted"/>
<dbReference type="HOGENOM" id="CLU_1548563_0_0_1"/>
<name>A0A0C2XEG5_SERVB</name>
<evidence type="ECO:0000313" key="2">
    <source>
        <dbReference type="Proteomes" id="UP000054097"/>
    </source>
</evidence>
<organism evidence="1 2">
    <name type="scientific">Serendipita vermifera MAFF 305830</name>
    <dbReference type="NCBI Taxonomy" id="933852"/>
    <lineage>
        <taxon>Eukaryota</taxon>
        <taxon>Fungi</taxon>
        <taxon>Dikarya</taxon>
        <taxon>Basidiomycota</taxon>
        <taxon>Agaricomycotina</taxon>
        <taxon>Agaricomycetes</taxon>
        <taxon>Sebacinales</taxon>
        <taxon>Serendipitaceae</taxon>
        <taxon>Serendipita</taxon>
    </lineage>
</organism>
<dbReference type="AlphaFoldDB" id="A0A0C2XEG5"/>